<evidence type="ECO:0000256" key="3">
    <source>
        <dbReference type="ARBA" id="ARBA00022448"/>
    </source>
</evidence>
<comment type="similarity">
    <text evidence="2">Belongs to the bacterial solute-binding protein 5 family.</text>
</comment>
<feature type="signal peptide" evidence="5">
    <location>
        <begin position="1"/>
        <end position="22"/>
    </location>
</feature>
<feature type="chain" id="PRO_5046474360" evidence="5">
    <location>
        <begin position="23"/>
        <end position="501"/>
    </location>
</feature>
<dbReference type="Gene3D" id="3.40.190.10">
    <property type="entry name" value="Periplasmic binding protein-like II"/>
    <property type="match status" value="2"/>
</dbReference>
<comment type="caution">
    <text evidence="7">The sequence shown here is derived from an EMBL/GenBank/DDBJ whole genome shotgun (WGS) entry which is preliminary data.</text>
</comment>
<keyword evidence="4 5" id="KW-0732">Signal</keyword>
<reference evidence="7 8" key="1">
    <citation type="submission" date="2024-05" db="EMBL/GenBank/DDBJ databases">
        <authorList>
            <person name="Park S."/>
        </authorList>
    </citation>
    <scope>NUCLEOTIDE SEQUENCE [LARGE SCALE GENOMIC DNA]</scope>
    <source>
        <strain evidence="7 8">DGU5</strain>
    </source>
</reference>
<evidence type="ECO:0000313" key="7">
    <source>
        <dbReference type="EMBL" id="MEN7537566.1"/>
    </source>
</evidence>
<sequence>MRRIVRPLACALALLLAGCGQGGDGEFTVALIGDEEDLLAEGVRLSSGAQLVRAATESGLVALDARGEVVPALAERWIVTDDGLSFIFRLREDEWADGSEMSAQSVRDELRRNLRALRGTSLGLDLSPIDEIRAMTGRVVEIRLTTPVPELLTLLAQPELALRHEGTGPMTVERTAQQPDESEGALVGELLFRFKPPVERGLPDVPEWQEEVRDLLLVSELAPRALAMFDDGDVSIVLGGRIDNLPLVDIGPLSRGTLQIDPAIGLLGLRVREAQGLLEEAVLREAIAMALDRPAVMAPFNVGGWTASTRLVAPGLPGDPGLVGERWADQSLEQRRETARARVQQYTARQDSETSGPVRLTLAIDEGPGLDLLLQGLAEQLATINVRLERAEDRDKADLVLVDRVARFSDPRWFLNQFACSLRQGLCSQQADSFVAQSMNALDPIVRASLIAQAELQMARENVYIPIGAPIRWSLVRSGSQGFSPNRYAFHPLPPMAEVPR</sequence>
<accession>A0ABV0CY63</accession>
<dbReference type="Pfam" id="PF00496">
    <property type="entry name" value="SBP_bac_5"/>
    <property type="match status" value="1"/>
</dbReference>
<dbReference type="SUPFAM" id="SSF53850">
    <property type="entry name" value="Periplasmic binding protein-like II"/>
    <property type="match status" value="2"/>
</dbReference>
<evidence type="ECO:0000313" key="8">
    <source>
        <dbReference type="Proteomes" id="UP001484535"/>
    </source>
</evidence>
<evidence type="ECO:0000259" key="6">
    <source>
        <dbReference type="Pfam" id="PF00496"/>
    </source>
</evidence>
<evidence type="ECO:0000256" key="2">
    <source>
        <dbReference type="ARBA" id="ARBA00005695"/>
    </source>
</evidence>
<keyword evidence="8" id="KW-1185">Reference proteome</keyword>
<protein>
    <submittedName>
        <fullName evidence="7">ABC transporter substrate-binding protein</fullName>
    </submittedName>
</protein>
<dbReference type="Proteomes" id="UP001484535">
    <property type="component" value="Unassembled WGS sequence"/>
</dbReference>
<dbReference type="InterPro" id="IPR000914">
    <property type="entry name" value="SBP_5_dom"/>
</dbReference>
<gene>
    <name evidence="7" type="ORF">ABDJ38_10310</name>
</gene>
<proteinExistence type="inferred from homology"/>
<evidence type="ECO:0000256" key="4">
    <source>
        <dbReference type="ARBA" id="ARBA00022729"/>
    </source>
</evidence>
<feature type="domain" description="Solute-binding protein family 5" evidence="6">
    <location>
        <begin position="68"/>
        <end position="164"/>
    </location>
</feature>
<name>A0ABV0CY63_9SPHN</name>
<dbReference type="PROSITE" id="PS51257">
    <property type="entry name" value="PROKAR_LIPOPROTEIN"/>
    <property type="match status" value="1"/>
</dbReference>
<dbReference type="EMBL" id="JBDLBR010000003">
    <property type="protein sequence ID" value="MEN7537566.1"/>
    <property type="molecule type" value="Genomic_DNA"/>
</dbReference>
<dbReference type="InterPro" id="IPR039424">
    <property type="entry name" value="SBP_5"/>
</dbReference>
<dbReference type="Gene3D" id="3.10.105.10">
    <property type="entry name" value="Dipeptide-binding Protein, Domain 3"/>
    <property type="match status" value="1"/>
</dbReference>
<evidence type="ECO:0000256" key="1">
    <source>
        <dbReference type="ARBA" id="ARBA00004418"/>
    </source>
</evidence>
<comment type="subcellular location">
    <subcellularLocation>
        <location evidence="1">Periplasm</location>
    </subcellularLocation>
</comment>
<keyword evidence="3" id="KW-0813">Transport</keyword>
<dbReference type="PANTHER" id="PTHR30290">
    <property type="entry name" value="PERIPLASMIC BINDING COMPONENT OF ABC TRANSPORTER"/>
    <property type="match status" value="1"/>
</dbReference>
<organism evidence="7 8">
    <name type="scientific">Aurantiacibacter flavus</name>
    <dbReference type="NCBI Taxonomy" id="3145232"/>
    <lineage>
        <taxon>Bacteria</taxon>
        <taxon>Pseudomonadati</taxon>
        <taxon>Pseudomonadota</taxon>
        <taxon>Alphaproteobacteria</taxon>
        <taxon>Sphingomonadales</taxon>
        <taxon>Erythrobacteraceae</taxon>
        <taxon>Aurantiacibacter</taxon>
    </lineage>
</organism>
<evidence type="ECO:0000256" key="5">
    <source>
        <dbReference type="SAM" id="SignalP"/>
    </source>
</evidence>
<dbReference type="RefSeq" id="WP_346785014.1">
    <property type="nucleotide sequence ID" value="NZ_JBDLBR010000003.1"/>
</dbReference>
<dbReference type="PANTHER" id="PTHR30290:SF10">
    <property type="entry name" value="PERIPLASMIC OLIGOPEPTIDE-BINDING PROTEIN-RELATED"/>
    <property type="match status" value="1"/>
</dbReference>